<evidence type="ECO:0000256" key="5">
    <source>
        <dbReference type="ARBA" id="ARBA00022989"/>
    </source>
</evidence>
<evidence type="ECO:0000256" key="7">
    <source>
        <dbReference type="ARBA" id="ARBA00024033"/>
    </source>
</evidence>
<feature type="transmembrane region" description="Helical" evidence="9">
    <location>
        <begin position="12"/>
        <end position="31"/>
    </location>
</feature>
<protein>
    <recommendedName>
        <fullName evidence="12">Alpha-1,2-mannosyltransferase</fullName>
    </recommendedName>
</protein>
<gene>
    <name evidence="10" type="ORF">GCM10022267_14700</name>
</gene>
<evidence type="ECO:0000313" key="10">
    <source>
        <dbReference type="EMBL" id="GAA3629172.1"/>
    </source>
</evidence>
<feature type="compositionally biased region" description="Basic and acidic residues" evidence="8">
    <location>
        <begin position="464"/>
        <end position="481"/>
    </location>
</feature>
<keyword evidence="2" id="KW-1003">Cell membrane</keyword>
<evidence type="ECO:0000256" key="3">
    <source>
        <dbReference type="ARBA" id="ARBA00022679"/>
    </source>
</evidence>
<evidence type="ECO:0008006" key="12">
    <source>
        <dbReference type="Google" id="ProtNLM"/>
    </source>
</evidence>
<reference evidence="11" key="1">
    <citation type="journal article" date="2019" name="Int. J. Syst. Evol. Microbiol.">
        <title>The Global Catalogue of Microorganisms (GCM) 10K type strain sequencing project: providing services to taxonomists for standard genome sequencing and annotation.</title>
        <authorList>
            <consortium name="The Broad Institute Genomics Platform"/>
            <consortium name="The Broad Institute Genome Sequencing Center for Infectious Disease"/>
            <person name="Wu L."/>
            <person name="Ma J."/>
        </authorList>
    </citation>
    <scope>NUCLEOTIDE SEQUENCE [LARGE SCALE GENOMIC DNA]</scope>
    <source>
        <strain evidence="11">JCM 17494</strain>
    </source>
</reference>
<proteinExistence type="inferred from homology"/>
<evidence type="ECO:0000313" key="11">
    <source>
        <dbReference type="Proteomes" id="UP001500711"/>
    </source>
</evidence>
<comment type="caution">
    <text evidence="10">The sequence shown here is derived from an EMBL/GenBank/DDBJ whole genome shotgun (WGS) entry which is preliminary data.</text>
</comment>
<dbReference type="InterPro" id="IPR018584">
    <property type="entry name" value="GT87"/>
</dbReference>
<evidence type="ECO:0000256" key="6">
    <source>
        <dbReference type="ARBA" id="ARBA00023136"/>
    </source>
</evidence>
<keyword evidence="3" id="KW-0808">Transferase</keyword>
<evidence type="ECO:0000256" key="2">
    <source>
        <dbReference type="ARBA" id="ARBA00022475"/>
    </source>
</evidence>
<accession>A0ABP7ACJ5</accession>
<feature type="transmembrane region" description="Helical" evidence="9">
    <location>
        <begin position="165"/>
        <end position="186"/>
    </location>
</feature>
<feature type="transmembrane region" description="Helical" evidence="9">
    <location>
        <begin position="256"/>
        <end position="274"/>
    </location>
</feature>
<feature type="compositionally biased region" description="Basic and acidic residues" evidence="8">
    <location>
        <begin position="445"/>
        <end position="454"/>
    </location>
</feature>
<organism evidence="10 11">
    <name type="scientific">Lentzea roselyniae</name>
    <dbReference type="NCBI Taxonomy" id="531940"/>
    <lineage>
        <taxon>Bacteria</taxon>
        <taxon>Bacillati</taxon>
        <taxon>Actinomycetota</taxon>
        <taxon>Actinomycetes</taxon>
        <taxon>Pseudonocardiales</taxon>
        <taxon>Pseudonocardiaceae</taxon>
        <taxon>Lentzea</taxon>
    </lineage>
</organism>
<sequence>MLRLAEGLRARQVTGVLWLVALIWLVIEWYGHYPIDLDVYRLGGRAWLDGASLYVGFTGPPLDPRLPFTYPPIAAVLFSGLSVVPEGLHNPLVVASGFVVLTVVCVAVAGEVRPGLKWTAGPLAAIAGLALDPVWMTYGYGQVNLFLLGLVVIDCLLVTDRRRRGVLVGVAPAIKLTPAVFVLYFLVKRDWRAAMTSMATFAALVVAGFLAAPEDSVQYWFHSLLNPDRIGDISLSTNQSIKGLVRDLGLAPGIETLVWAVPAAAAVAVAVFVARRTRDDLVALFAIAAAGLLASPVSWLHHWVWCVPVLVFLALRGNAWPAFVAVFLVFVTRLHDYDTYVWLAIAALVVLAVRYAGTRVAVWTPLPVERRETEIRWFAASERVDVLGEVERVAQRTSAVEQFDDVTLGVLDGQRGVEERFQPLWVNDDEAFVIGENHVAGVDRDPAAGHRNLEFPELGRGTGARRDEPAVDGQRARRDVGHVAVAAVHDDAAQRPRQRRPREHLAAQSGLACPAVDHDHVTGLGRLDRAQHGQEVLPAPDRERGPEDLGRRGPGADRAVHDPRGPVGVADGGRVDRAEPFEQFVVDRHAATIAPGGLSGRTRRA</sequence>
<dbReference type="Pfam" id="PF09594">
    <property type="entry name" value="GT87"/>
    <property type="match status" value="1"/>
</dbReference>
<comment type="similarity">
    <text evidence="7">Belongs to the glycosyltransferase 87 family.</text>
</comment>
<feature type="transmembrane region" description="Helical" evidence="9">
    <location>
        <begin position="68"/>
        <end position="85"/>
    </location>
</feature>
<feature type="region of interest" description="Disordered" evidence="8">
    <location>
        <begin position="445"/>
        <end position="514"/>
    </location>
</feature>
<name>A0ABP7ACJ5_9PSEU</name>
<feature type="transmembrane region" description="Helical" evidence="9">
    <location>
        <begin position="339"/>
        <end position="357"/>
    </location>
</feature>
<evidence type="ECO:0000256" key="9">
    <source>
        <dbReference type="SAM" id="Phobius"/>
    </source>
</evidence>
<feature type="compositionally biased region" description="Basic and acidic residues" evidence="8">
    <location>
        <begin position="540"/>
        <end position="564"/>
    </location>
</feature>
<evidence type="ECO:0000256" key="1">
    <source>
        <dbReference type="ARBA" id="ARBA00004651"/>
    </source>
</evidence>
<feature type="transmembrane region" description="Helical" evidence="9">
    <location>
        <begin position="307"/>
        <end position="332"/>
    </location>
</feature>
<dbReference type="Proteomes" id="UP001500711">
    <property type="component" value="Unassembled WGS sequence"/>
</dbReference>
<comment type="subcellular location">
    <subcellularLocation>
        <location evidence="1">Cell membrane</location>
        <topology evidence="1">Multi-pass membrane protein</topology>
    </subcellularLocation>
</comment>
<feature type="region of interest" description="Disordered" evidence="8">
    <location>
        <begin position="529"/>
        <end position="574"/>
    </location>
</feature>
<keyword evidence="6 9" id="KW-0472">Membrane</keyword>
<feature type="transmembrane region" description="Helical" evidence="9">
    <location>
        <begin position="281"/>
        <end position="301"/>
    </location>
</feature>
<keyword evidence="5 9" id="KW-1133">Transmembrane helix</keyword>
<feature type="transmembrane region" description="Helical" evidence="9">
    <location>
        <begin position="92"/>
        <end position="110"/>
    </location>
</feature>
<dbReference type="EMBL" id="BAABBE010000003">
    <property type="protein sequence ID" value="GAA3629172.1"/>
    <property type="molecule type" value="Genomic_DNA"/>
</dbReference>
<keyword evidence="11" id="KW-1185">Reference proteome</keyword>
<evidence type="ECO:0000256" key="8">
    <source>
        <dbReference type="SAM" id="MobiDB-lite"/>
    </source>
</evidence>
<keyword evidence="4 9" id="KW-0812">Transmembrane</keyword>
<evidence type="ECO:0000256" key="4">
    <source>
        <dbReference type="ARBA" id="ARBA00022692"/>
    </source>
</evidence>